<evidence type="ECO:0000313" key="8">
    <source>
        <dbReference type="EMBL" id="GAE30774.1"/>
    </source>
</evidence>
<evidence type="ECO:0000256" key="1">
    <source>
        <dbReference type="ARBA" id="ARBA00004651"/>
    </source>
</evidence>
<dbReference type="PANTHER" id="PTHR40064">
    <property type="entry name" value="MEMBRANE PROTEIN-RELATED"/>
    <property type="match status" value="1"/>
</dbReference>
<dbReference type="InterPro" id="IPR052984">
    <property type="entry name" value="UPF0421"/>
</dbReference>
<dbReference type="GO" id="GO:0005886">
    <property type="term" value="C:plasma membrane"/>
    <property type="evidence" value="ECO:0007669"/>
    <property type="project" value="UniProtKB-SubCell"/>
</dbReference>
<evidence type="ECO:0000313" key="9">
    <source>
        <dbReference type="Proteomes" id="UP000018895"/>
    </source>
</evidence>
<keyword evidence="5 6" id="KW-0472">Membrane</keyword>
<reference evidence="8" key="1">
    <citation type="journal article" date="2014" name="Genome Announc.">
        <title>Draft Genome Sequences of Three Alkaliphilic Bacillus Strains, Bacillus wakoensis JCM 9140T, Bacillus akibai JCM 9157T, and Bacillus hemicellulosilyticus JCM 9152T.</title>
        <authorList>
            <person name="Yuki M."/>
            <person name="Oshima K."/>
            <person name="Suda W."/>
            <person name="Oshida Y."/>
            <person name="Kitamura K."/>
            <person name="Iida T."/>
            <person name="Hattori M."/>
            <person name="Ohkuma M."/>
        </authorList>
    </citation>
    <scope>NUCLEOTIDE SEQUENCE [LARGE SCALE GENOMIC DNA]</scope>
    <source>
        <strain evidence="8">JCM 9152</strain>
    </source>
</reference>
<dbReference type="InterPro" id="IPR021062">
    <property type="entry name" value="ArAE_1_C"/>
</dbReference>
<dbReference type="InterPro" id="IPR038323">
    <property type="entry name" value="ArAE_1_C_sf"/>
</dbReference>
<feature type="transmembrane region" description="Helical" evidence="6">
    <location>
        <begin position="79"/>
        <end position="97"/>
    </location>
</feature>
<dbReference type="STRING" id="1236971.JCM9152_2191"/>
<accession>W4QHF5</accession>
<keyword evidence="9" id="KW-1185">Reference proteome</keyword>
<feature type="transmembrane region" description="Helical" evidence="6">
    <location>
        <begin position="12"/>
        <end position="42"/>
    </location>
</feature>
<organism evidence="8 9">
    <name type="scientific">Halalkalibacter hemicellulosilyticusJCM 9152</name>
    <dbReference type="NCBI Taxonomy" id="1236971"/>
    <lineage>
        <taxon>Bacteria</taxon>
        <taxon>Bacillati</taxon>
        <taxon>Bacillota</taxon>
        <taxon>Bacilli</taxon>
        <taxon>Bacillales</taxon>
        <taxon>Bacillaceae</taxon>
        <taxon>Halalkalibacter</taxon>
    </lineage>
</organism>
<evidence type="ECO:0000256" key="2">
    <source>
        <dbReference type="ARBA" id="ARBA00022475"/>
    </source>
</evidence>
<keyword evidence="2" id="KW-1003">Cell membrane</keyword>
<dbReference type="Gene3D" id="1.20.120.940">
    <property type="entry name" value="Putative aromatic acid exporter, C-terminal domain"/>
    <property type="match status" value="1"/>
</dbReference>
<evidence type="ECO:0000259" key="7">
    <source>
        <dbReference type="Pfam" id="PF11728"/>
    </source>
</evidence>
<dbReference type="EMBL" id="BAUU01000013">
    <property type="protein sequence ID" value="GAE30774.1"/>
    <property type="molecule type" value="Genomic_DNA"/>
</dbReference>
<keyword evidence="3 6" id="KW-0812">Transmembrane</keyword>
<dbReference type="OrthoDB" id="357521at2"/>
<dbReference type="PANTHER" id="PTHR40064:SF1">
    <property type="entry name" value="MEMBRANE PROTEIN"/>
    <property type="match status" value="1"/>
</dbReference>
<dbReference type="Proteomes" id="UP000018895">
    <property type="component" value="Unassembled WGS sequence"/>
</dbReference>
<dbReference type="Pfam" id="PF11728">
    <property type="entry name" value="ArAE_1_C"/>
    <property type="match status" value="1"/>
</dbReference>
<name>W4QHF5_9BACI</name>
<evidence type="ECO:0000256" key="3">
    <source>
        <dbReference type="ARBA" id="ARBA00022692"/>
    </source>
</evidence>
<keyword evidence="4 6" id="KW-1133">Transmembrane helix</keyword>
<sequence length="322" mass="37274">MPFRIGYRTLKTAIGAGVAVAIAQMLNLDFYGSAAILTLLCISTTKRDSVKASWYRIAACLIGLVVSSIVFSFIGYAPWALAVVLVLFIPLAVMWKVEEGIVTSAVIILHMYTAQEVTVSLIINELLLIIIGVGVALIMNAYMPSSERKLRHYHKEIETHFKKIFFELAVYLRYGESDWDGKEIYETDELLKAGQNEALVNIHNHFLRYEDRYYYYFKMREKQFELLERLMPYISSIDQTYEQNVVLADFLEELGAAISPANQVPYFLDRLEDIKKGFQKTDLPKTREEFEIRASLFYIMNELAEYLHIKDRLWNELDKKKL</sequence>
<comment type="subcellular location">
    <subcellularLocation>
        <location evidence="1">Cell membrane</location>
        <topology evidence="1">Multi-pass membrane protein</topology>
    </subcellularLocation>
</comment>
<dbReference type="Pfam" id="PF06081">
    <property type="entry name" value="ArAE_1"/>
    <property type="match status" value="1"/>
</dbReference>
<feature type="transmembrane region" description="Helical" evidence="6">
    <location>
        <begin position="54"/>
        <end position="73"/>
    </location>
</feature>
<dbReference type="InterPro" id="IPR010343">
    <property type="entry name" value="ArAE_1"/>
</dbReference>
<dbReference type="AlphaFoldDB" id="W4QHF5"/>
<dbReference type="RefSeq" id="WP_035343714.1">
    <property type="nucleotide sequence ID" value="NZ_BAUU01000013.1"/>
</dbReference>
<feature type="transmembrane region" description="Helical" evidence="6">
    <location>
        <begin position="118"/>
        <end position="143"/>
    </location>
</feature>
<evidence type="ECO:0000256" key="5">
    <source>
        <dbReference type="ARBA" id="ARBA00023136"/>
    </source>
</evidence>
<comment type="caution">
    <text evidence="8">The sequence shown here is derived from an EMBL/GenBank/DDBJ whole genome shotgun (WGS) entry which is preliminary data.</text>
</comment>
<protein>
    <recommendedName>
        <fullName evidence="7">Putative aromatic acid exporter C-terminal domain-containing protein</fullName>
    </recommendedName>
</protein>
<proteinExistence type="predicted"/>
<evidence type="ECO:0000256" key="4">
    <source>
        <dbReference type="ARBA" id="ARBA00022989"/>
    </source>
</evidence>
<gene>
    <name evidence="8" type="ORF">JCM9152_2191</name>
</gene>
<evidence type="ECO:0000256" key="6">
    <source>
        <dbReference type="SAM" id="Phobius"/>
    </source>
</evidence>
<feature type="domain" description="Putative aromatic acid exporter C-terminal" evidence="7">
    <location>
        <begin position="147"/>
        <end position="310"/>
    </location>
</feature>